<sequence>MRHFPEGLCRRGGFPRRHQPADQRGGVRGRRRAPPAPVQRHRAACQPARPLPPRNYRATTALPPLPRSTTTLPRRYCHGVYDIR</sequence>
<keyword evidence="3" id="KW-1185">Reference proteome</keyword>
<name>A0A194PXV7_PAPXU</name>
<accession>A0A194PXV7</accession>
<evidence type="ECO:0000256" key="1">
    <source>
        <dbReference type="SAM" id="MobiDB-lite"/>
    </source>
</evidence>
<organism evidence="2 3">
    <name type="scientific">Papilio xuthus</name>
    <name type="common">Asian swallowtail butterfly</name>
    <dbReference type="NCBI Taxonomy" id="66420"/>
    <lineage>
        <taxon>Eukaryota</taxon>
        <taxon>Metazoa</taxon>
        <taxon>Ecdysozoa</taxon>
        <taxon>Arthropoda</taxon>
        <taxon>Hexapoda</taxon>
        <taxon>Insecta</taxon>
        <taxon>Pterygota</taxon>
        <taxon>Neoptera</taxon>
        <taxon>Endopterygota</taxon>
        <taxon>Lepidoptera</taxon>
        <taxon>Glossata</taxon>
        <taxon>Ditrysia</taxon>
        <taxon>Papilionoidea</taxon>
        <taxon>Papilionidae</taxon>
        <taxon>Papilioninae</taxon>
        <taxon>Papilio</taxon>
    </lineage>
</organism>
<proteinExistence type="predicted"/>
<dbReference type="AlphaFoldDB" id="A0A194PXV7"/>
<dbReference type="Proteomes" id="UP000053268">
    <property type="component" value="Unassembled WGS sequence"/>
</dbReference>
<protein>
    <submittedName>
        <fullName evidence="2">Uncharacterized protein</fullName>
    </submittedName>
</protein>
<dbReference type="EMBL" id="KQ459585">
    <property type="protein sequence ID" value="KPI98176.1"/>
    <property type="molecule type" value="Genomic_DNA"/>
</dbReference>
<evidence type="ECO:0000313" key="2">
    <source>
        <dbReference type="EMBL" id="KPI98176.1"/>
    </source>
</evidence>
<feature type="compositionally biased region" description="Low complexity" evidence="1">
    <location>
        <begin position="58"/>
        <end position="71"/>
    </location>
</feature>
<reference evidence="2 3" key="1">
    <citation type="journal article" date="2015" name="Nat. Commun.">
        <title>Outbred genome sequencing and CRISPR/Cas9 gene editing in butterflies.</title>
        <authorList>
            <person name="Li X."/>
            <person name="Fan D."/>
            <person name="Zhang W."/>
            <person name="Liu G."/>
            <person name="Zhang L."/>
            <person name="Zhao L."/>
            <person name="Fang X."/>
            <person name="Chen L."/>
            <person name="Dong Y."/>
            <person name="Chen Y."/>
            <person name="Ding Y."/>
            <person name="Zhao R."/>
            <person name="Feng M."/>
            <person name="Zhu Y."/>
            <person name="Feng Y."/>
            <person name="Jiang X."/>
            <person name="Zhu D."/>
            <person name="Xiang H."/>
            <person name="Feng X."/>
            <person name="Li S."/>
            <person name="Wang J."/>
            <person name="Zhang G."/>
            <person name="Kronforst M.R."/>
            <person name="Wang W."/>
        </authorList>
    </citation>
    <scope>NUCLEOTIDE SEQUENCE [LARGE SCALE GENOMIC DNA]</scope>
    <source>
        <strain evidence="2">Ya'a_city_454_Px</strain>
        <tissue evidence="2">Whole body</tissue>
    </source>
</reference>
<evidence type="ECO:0000313" key="3">
    <source>
        <dbReference type="Proteomes" id="UP000053268"/>
    </source>
</evidence>
<feature type="compositionally biased region" description="Basic residues" evidence="1">
    <location>
        <begin position="27"/>
        <end position="43"/>
    </location>
</feature>
<feature type="region of interest" description="Disordered" evidence="1">
    <location>
        <begin position="1"/>
        <end position="71"/>
    </location>
</feature>
<gene>
    <name evidence="2" type="ORF">RR46_09392</name>
</gene>